<dbReference type="AlphaFoldDB" id="A0A1Y2H3N7"/>
<organism evidence="2 3">
    <name type="scientific">Catenaria anguillulae PL171</name>
    <dbReference type="NCBI Taxonomy" id="765915"/>
    <lineage>
        <taxon>Eukaryota</taxon>
        <taxon>Fungi</taxon>
        <taxon>Fungi incertae sedis</taxon>
        <taxon>Blastocladiomycota</taxon>
        <taxon>Blastocladiomycetes</taxon>
        <taxon>Blastocladiales</taxon>
        <taxon>Catenariaceae</taxon>
        <taxon>Catenaria</taxon>
    </lineage>
</organism>
<proteinExistence type="predicted"/>
<name>A0A1Y2H3N7_9FUNG</name>
<evidence type="ECO:0000313" key="2">
    <source>
        <dbReference type="EMBL" id="ORZ29156.1"/>
    </source>
</evidence>
<evidence type="ECO:0000313" key="3">
    <source>
        <dbReference type="Proteomes" id="UP000193411"/>
    </source>
</evidence>
<keyword evidence="3" id="KW-1185">Reference proteome</keyword>
<evidence type="ECO:0000256" key="1">
    <source>
        <dbReference type="SAM" id="MobiDB-lite"/>
    </source>
</evidence>
<dbReference type="Proteomes" id="UP000193411">
    <property type="component" value="Unassembled WGS sequence"/>
</dbReference>
<accession>A0A1Y2H3N7</accession>
<feature type="compositionally biased region" description="Polar residues" evidence="1">
    <location>
        <begin position="186"/>
        <end position="201"/>
    </location>
</feature>
<reference evidence="2 3" key="1">
    <citation type="submission" date="2016-07" db="EMBL/GenBank/DDBJ databases">
        <title>Pervasive Adenine N6-methylation of Active Genes in Fungi.</title>
        <authorList>
            <consortium name="DOE Joint Genome Institute"/>
            <person name="Mondo S.J."/>
            <person name="Dannebaum R.O."/>
            <person name="Kuo R.C."/>
            <person name="Labutti K."/>
            <person name="Haridas S."/>
            <person name="Kuo A."/>
            <person name="Salamov A."/>
            <person name="Ahrendt S.R."/>
            <person name="Lipzen A."/>
            <person name="Sullivan W."/>
            <person name="Andreopoulos W.B."/>
            <person name="Clum A."/>
            <person name="Lindquist E."/>
            <person name="Daum C."/>
            <person name="Ramamoorthy G.K."/>
            <person name="Gryganskyi A."/>
            <person name="Culley D."/>
            <person name="Magnuson J.K."/>
            <person name="James T.Y."/>
            <person name="O'Malley M.A."/>
            <person name="Stajich J.E."/>
            <person name="Spatafora J.W."/>
            <person name="Visel A."/>
            <person name="Grigoriev I.V."/>
        </authorList>
    </citation>
    <scope>NUCLEOTIDE SEQUENCE [LARGE SCALE GENOMIC DNA]</scope>
    <source>
        <strain evidence="2 3">PL171</strain>
    </source>
</reference>
<comment type="caution">
    <text evidence="2">The sequence shown here is derived from an EMBL/GenBank/DDBJ whole genome shotgun (WGS) entry which is preliminary data.</text>
</comment>
<feature type="compositionally biased region" description="Basic and acidic residues" evidence="1">
    <location>
        <begin position="1"/>
        <end position="11"/>
    </location>
</feature>
<gene>
    <name evidence="2" type="ORF">BCR44DRAFT_1187567</name>
</gene>
<dbReference type="EMBL" id="MCFL01000320">
    <property type="protein sequence ID" value="ORZ29156.1"/>
    <property type="molecule type" value="Genomic_DNA"/>
</dbReference>
<feature type="region of interest" description="Disordered" evidence="1">
    <location>
        <begin position="179"/>
        <end position="201"/>
    </location>
</feature>
<protein>
    <submittedName>
        <fullName evidence="2">Uncharacterized protein</fullName>
    </submittedName>
</protein>
<feature type="region of interest" description="Disordered" evidence="1">
    <location>
        <begin position="1"/>
        <end position="25"/>
    </location>
</feature>
<sequence length="201" mass="22029">MTHPMKKESNDWRSAPPIRSHQQTIRMTTTPNENTNVCIPHKIAPLAHRTSWTIKRPIVQQGVTPAHVSPANYSHLTPTVPCRATACLAVSRTQNPCVLVHTYCCGPFGRFIATKPPAHFPINTAILLQTPMQAQLASTLGPIASANSLTNARRAGPDALAMDLLSLCPTYMLNKGRRLPPRLSVETKSPTTTRRNASTLR</sequence>